<accession>A0A1B5L523</accession>
<dbReference type="KEGG" id="uvi:66061604"/>
<reference evidence="5" key="2">
    <citation type="journal article" date="2016" name="Genome Announc.">
        <title>Genome sequence of Ustilaginoidea virens IPU010, a rice pathogenic fungus causing false smut.</title>
        <authorList>
            <person name="Kumagai T."/>
            <person name="Ishii T."/>
            <person name="Terai G."/>
            <person name="Umemura M."/>
            <person name="Machida M."/>
            <person name="Asai K."/>
        </authorList>
    </citation>
    <scope>NUCLEOTIDE SEQUENCE [LARGE SCALE GENOMIC DNA]</scope>
    <source>
        <strain evidence="5">IPU010</strain>
    </source>
</reference>
<keyword evidence="4" id="KW-1185">Reference proteome</keyword>
<dbReference type="OrthoDB" id="4960998at2759"/>
<reference evidence="2" key="1">
    <citation type="journal article" date="2016" name="Genome Announc.">
        <title>Genome Sequence of Ustilaginoidea virens IPU010, a Rice Pathogenic Fungus Causing False Smut.</title>
        <authorList>
            <person name="Kumagai T."/>
            <person name="Ishii T."/>
            <person name="Terai G."/>
            <person name="Umemura M."/>
            <person name="Machida M."/>
            <person name="Asai K."/>
        </authorList>
    </citation>
    <scope>NUCLEOTIDE SEQUENCE [LARGE SCALE GENOMIC DNA]</scope>
    <source>
        <strain evidence="2">IPU010</strain>
    </source>
</reference>
<gene>
    <name evidence="3" type="ORF">UV8b_00826</name>
    <name evidence="2" type="ORF">UVI_02012370</name>
</gene>
<protein>
    <submittedName>
        <fullName evidence="2">Uncharacterized protein</fullName>
    </submittedName>
</protein>
<organism evidence="2 5">
    <name type="scientific">Ustilaginoidea virens</name>
    <name type="common">Rice false smut fungus</name>
    <name type="synonym">Villosiclava virens</name>
    <dbReference type="NCBI Taxonomy" id="1159556"/>
    <lineage>
        <taxon>Eukaryota</taxon>
        <taxon>Fungi</taxon>
        <taxon>Dikarya</taxon>
        <taxon>Ascomycota</taxon>
        <taxon>Pezizomycotina</taxon>
        <taxon>Sordariomycetes</taxon>
        <taxon>Hypocreomycetidae</taxon>
        <taxon>Hypocreales</taxon>
        <taxon>Clavicipitaceae</taxon>
        <taxon>Ustilaginoidea</taxon>
    </lineage>
</organism>
<evidence type="ECO:0000313" key="3">
    <source>
        <dbReference type="EMBL" id="QUC16585.1"/>
    </source>
</evidence>
<evidence type="ECO:0000313" key="4">
    <source>
        <dbReference type="Proteomes" id="UP000027002"/>
    </source>
</evidence>
<dbReference type="Proteomes" id="UP000027002">
    <property type="component" value="Chromosome 1"/>
</dbReference>
<reference evidence="3" key="3">
    <citation type="submission" date="2020-03" db="EMBL/GenBank/DDBJ databases">
        <title>A mixture of massive structural variations and highly conserved coding sequences in Ustilaginoidea virens genome.</title>
        <authorList>
            <person name="Zhang K."/>
            <person name="Zhao Z."/>
            <person name="Zhang Z."/>
            <person name="Li Y."/>
            <person name="Hsiang T."/>
            <person name="Sun W."/>
        </authorList>
    </citation>
    <scope>NUCLEOTIDE SEQUENCE</scope>
    <source>
        <strain evidence="3">UV-8b</strain>
    </source>
</reference>
<sequence length="307" mass="34719">MAKYSTIHRNTVANILQGQLRRLERLRARGLGWTTPRGVLFVASSTPLPAPSDGEAEAKDLLDEATREDFPWLGDERHLPDVGQYESFEELWDDVHSEPDPDMRLTADDFDCRAAALFCQTRIHLEMELNSFMVREFEGEKPFGPTASWKQSFPGRLEVLLNHAELECCTRHRRLLESYGLSRRGTYLIAVTHLERLQDDIDDTRNRLERIHHSISCIDTAKEEAVRVWRRSRTNSEGAASFMRSSGLGSPLVESSTPDDAEFSPDCWEAWEALAKPARKVLVPHGVAASSRREGETSAPSASQTVW</sequence>
<evidence type="ECO:0000256" key="1">
    <source>
        <dbReference type="SAM" id="MobiDB-lite"/>
    </source>
</evidence>
<dbReference type="AlphaFoldDB" id="A0A1B5L523"/>
<evidence type="ECO:0000313" key="2">
    <source>
        <dbReference type="EMBL" id="GAO18564.1"/>
    </source>
</evidence>
<dbReference type="GeneID" id="66061604"/>
<name>A0A1B5L523_USTVR</name>
<feature type="region of interest" description="Disordered" evidence="1">
    <location>
        <begin position="286"/>
        <end position="307"/>
    </location>
</feature>
<proteinExistence type="predicted"/>
<dbReference type="EMBL" id="BBTG02000005">
    <property type="protein sequence ID" value="GAO18564.1"/>
    <property type="molecule type" value="Genomic_DNA"/>
</dbReference>
<dbReference type="RefSeq" id="XP_042994258.1">
    <property type="nucleotide sequence ID" value="XM_043138324.1"/>
</dbReference>
<dbReference type="Proteomes" id="UP000054053">
    <property type="component" value="Unassembled WGS sequence"/>
</dbReference>
<evidence type="ECO:0000313" key="5">
    <source>
        <dbReference type="Proteomes" id="UP000054053"/>
    </source>
</evidence>
<feature type="compositionally biased region" description="Polar residues" evidence="1">
    <location>
        <begin position="298"/>
        <end position="307"/>
    </location>
</feature>
<dbReference type="EMBL" id="CP072753">
    <property type="protein sequence ID" value="QUC16585.1"/>
    <property type="molecule type" value="Genomic_DNA"/>
</dbReference>